<name>A0A371G1B4_MUCPR</name>
<dbReference type="PANTHER" id="PTHR18898">
    <property type="entry name" value="NUCLEOPROTEIN TPR-RELATED"/>
    <property type="match status" value="1"/>
</dbReference>
<evidence type="ECO:0000313" key="2">
    <source>
        <dbReference type="EMBL" id="RDX84311.1"/>
    </source>
</evidence>
<dbReference type="GO" id="GO:0006406">
    <property type="term" value="P:mRNA export from nucleus"/>
    <property type="evidence" value="ECO:0007669"/>
    <property type="project" value="TreeGrafter"/>
</dbReference>
<keyword evidence="3" id="KW-1185">Reference proteome</keyword>
<feature type="coiled-coil region" evidence="1">
    <location>
        <begin position="52"/>
        <end position="86"/>
    </location>
</feature>
<dbReference type="EMBL" id="QJKJ01007084">
    <property type="protein sequence ID" value="RDX84311.1"/>
    <property type="molecule type" value="Genomic_DNA"/>
</dbReference>
<sequence length="298" mass="34217">MVNQERPDHGNVVNLTNSYAVEDNAHSSSPLCLEFCSGNTNSRALISSSLSQETTNNVQKEVKEQLRNLKEELAKIRDENISLRSERAKWEALTRNSIDRFNSFRKDNEHQLFILKHENELISNAEKQARQMVNSLSQRLHCLKIAVESGVEERRKQEEYIHMLQNECTKARIELQERNKCIESLTLKLDKNTHIPVRITEEARQKFVNAFSEIAAAESNAAGAQVGESIKWKTTLTAYIISDFVLVKYLMLPTRLLNKVGSSFSPPSNFGHFKLPSMGGYIENHLKHDFIYLNLDRR</sequence>
<dbReference type="PANTHER" id="PTHR18898:SF2">
    <property type="entry name" value="NUCLEOPROTEIN TPR"/>
    <property type="match status" value="1"/>
</dbReference>
<evidence type="ECO:0000256" key="1">
    <source>
        <dbReference type="SAM" id="Coils"/>
    </source>
</evidence>
<dbReference type="AlphaFoldDB" id="A0A371G1B4"/>
<feature type="non-terminal residue" evidence="2">
    <location>
        <position position="298"/>
    </location>
</feature>
<protein>
    <submittedName>
        <fullName evidence="2">Nuclear-pore anchor</fullName>
    </submittedName>
</protein>
<keyword evidence="1" id="KW-0175">Coiled coil</keyword>
<reference evidence="2" key="1">
    <citation type="submission" date="2018-05" db="EMBL/GenBank/DDBJ databases">
        <title>Draft genome of Mucuna pruriens seed.</title>
        <authorList>
            <person name="Nnadi N.E."/>
            <person name="Vos R."/>
            <person name="Hasami M.H."/>
            <person name="Devisetty U.K."/>
            <person name="Aguiy J.C."/>
        </authorList>
    </citation>
    <scope>NUCLEOTIDE SEQUENCE [LARGE SCALE GENOMIC DNA]</scope>
    <source>
        <strain evidence="2">JCA_2017</strain>
    </source>
</reference>
<dbReference type="STRING" id="157652.A0A371G1B4"/>
<evidence type="ECO:0000313" key="3">
    <source>
        <dbReference type="Proteomes" id="UP000257109"/>
    </source>
</evidence>
<gene>
    <name evidence="2" type="primary">NUA</name>
    <name evidence="2" type="ORF">CR513_34654</name>
</gene>
<dbReference type="GO" id="GO:0005643">
    <property type="term" value="C:nuclear pore"/>
    <property type="evidence" value="ECO:0007669"/>
    <property type="project" value="TreeGrafter"/>
</dbReference>
<comment type="caution">
    <text evidence="2">The sequence shown here is derived from an EMBL/GenBank/DDBJ whole genome shotgun (WGS) entry which is preliminary data.</text>
</comment>
<dbReference type="Proteomes" id="UP000257109">
    <property type="component" value="Unassembled WGS sequence"/>
</dbReference>
<dbReference type="GO" id="GO:0017056">
    <property type="term" value="F:structural constituent of nuclear pore"/>
    <property type="evidence" value="ECO:0007669"/>
    <property type="project" value="TreeGrafter"/>
</dbReference>
<dbReference type="OrthoDB" id="437457at2759"/>
<organism evidence="2 3">
    <name type="scientific">Mucuna pruriens</name>
    <name type="common">Velvet bean</name>
    <name type="synonym">Dolichos pruriens</name>
    <dbReference type="NCBI Taxonomy" id="157652"/>
    <lineage>
        <taxon>Eukaryota</taxon>
        <taxon>Viridiplantae</taxon>
        <taxon>Streptophyta</taxon>
        <taxon>Embryophyta</taxon>
        <taxon>Tracheophyta</taxon>
        <taxon>Spermatophyta</taxon>
        <taxon>Magnoliopsida</taxon>
        <taxon>eudicotyledons</taxon>
        <taxon>Gunneridae</taxon>
        <taxon>Pentapetalae</taxon>
        <taxon>rosids</taxon>
        <taxon>fabids</taxon>
        <taxon>Fabales</taxon>
        <taxon>Fabaceae</taxon>
        <taxon>Papilionoideae</taxon>
        <taxon>50 kb inversion clade</taxon>
        <taxon>NPAAA clade</taxon>
        <taxon>indigoferoid/millettioid clade</taxon>
        <taxon>Phaseoleae</taxon>
        <taxon>Mucuna</taxon>
    </lineage>
</organism>
<accession>A0A371G1B4</accession>
<proteinExistence type="predicted"/>